<accession>A0ABZ2C6L6</accession>
<dbReference type="EMBL" id="CP137640">
    <property type="protein sequence ID" value="WVX78883.1"/>
    <property type="molecule type" value="Genomic_DNA"/>
</dbReference>
<organism evidence="1 2">
    <name type="scientific">Niallia oryzisoli</name>
    <dbReference type="NCBI Taxonomy" id="1737571"/>
    <lineage>
        <taxon>Bacteria</taxon>
        <taxon>Bacillati</taxon>
        <taxon>Bacillota</taxon>
        <taxon>Bacilli</taxon>
        <taxon>Bacillales</taxon>
        <taxon>Bacillaceae</taxon>
        <taxon>Niallia</taxon>
    </lineage>
</organism>
<evidence type="ECO:0000313" key="2">
    <source>
        <dbReference type="Proteomes" id="UP001357223"/>
    </source>
</evidence>
<proteinExistence type="predicted"/>
<reference evidence="1 2" key="1">
    <citation type="submission" date="2023-10" db="EMBL/GenBank/DDBJ databases">
        <title>Niallia locisalis sp.nov. isolated from a salt pond sample.</title>
        <authorList>
            <person name="Li X.-J."/>
            <person name="Dong L."/>
        </authorList>
    </citation>
    <scope>NUCLEOTIDE SEQUENCE [LARGE SCALE GENOMIC DNA]</scope>
    <source>
        <strain evidence="1 2">DSM 29761</strain>
    </source>
</reference>
<name>A0ABZ2C6L6_9BACI</name>
<dbReference type="Proteomes" id="UP001357223">
    <property type="component" value="Chromosome"/>
</dbReference>
<dbReference type="RefSeq" id="WP_338447817.1">
    <property type="nucleotide sequence ID" value="NZ_CP137640.1"/>
</dbReference>
<protein>
    <submittedName>
        <fullName evidence="1">Uncharacterized protein</fullName>
    </submittedName>
</protein>
<evidence type="ECO:0000313" key="1">
    <source>
        <dbReference type="EMBL" id="WVX78883.1"/>
    </source>
</evidence>
<keyword evidence="2" id="KW-1185">Reference proteome</keyword>
<sequence>MDRISCLAFLLYQAENKEIQDAALQLVSGEISIKELKNNRQFFPYIKEAEKELKKNTLNTNDVCNFVESYLYTY</sequence>
<gene>
    <name evidence="1" type="ORF">R4Z09_16365</name>
</gene>